<dbReference type="EMBL" id="JACGBJ010000004">
    <property type="protein sequence ID" value="MBA5801794.1"/>
    <property type="molecule type" value="Genomic_DNA"/>
</dbReference>
<protein>
    <submittedName>
        <fullName evidence="1">Uncharacterized protein</fullName>
    </submittedName>
</protein>
<dbReference type="RefSeq" id="WP_182208814.1">
    <property type="nucleotide sequence ID" value="NZ_JACGBJ010000004.1"/>
</dbReference>
<name>A0ABR6A582_9HYPH</name>
<dbReference type="Proteomes" id="UP000539787">
    <property type="component" value="Unassembled WGS sequence"/>
</dbReference>
<sequence length="154" mass="17405">MTDEALKKKAKLLSSGVAYGLRGSDGRFEPNRAGQEWLFFDELHDVVYWCPQTGEVATYEGRAFALGELAIGNAATYALDGRLHIHATVGRWIIAGGSGIVVIDWRRAYDMLKDAPRIRLDEAIVPHYQHYMRPPKPEVWVRPEKQRGRNNAGR</sequence>
<accession>A0ABR6A582</accession>
<proteinExistence type="predicted"/>
<comment type="caution">
    <text evidence="1">The sequence shown here is derived from an EMBL/GenBank/DDBJ whole genome shotgun (WGS) entry which is preliminary data.</text>
</comment>
<keyword evidence="2" id="KW-1185">Reference proteome</keyword>
<reference evidence="1 2" key="1">
    <citation type="submission" date="2020-07" db="EMBL/GenBank/DDBJ databases">
        <authorList>
            <person name="Sun Q."/>
        </authorList>
    </citation>
    <scope>NUCLEOTIDE SEQUENCE [LARGE SCALE GENOMIC DNA]</scope>
    <source>
        <strain evidence="1 2">WYCCWR 11317</strain>
    </source>
</reference>
<gene>
    <name evidence="1" type="ORF">HX902_09090</name>
</gene>
<evidence type="ECO:0000313" key="1">
    <source>
        <dbReference type="EMBL" id="MBA5801794.1"/>
    </source>
</evidence>
<evidence type="ECO:0000313" key="2">
    <source>
        <dbReference type="Proteomes" id="UP000539787"/>
    </source>
</evidence>
<organism evidence="1 2">
    <name type="scientific">Rhizobium changzhiense</name>
    <dbReference type="NCBI Taxonomy" id="2692317"/>
    <lineage>
        <taxon>Bacteria</taxon>
        <taxon>Pseudomonadati</taxon>
        <taxon>Pseudomonadota</taxon>
        <taxon>Alphaproteobacteria</taxon>
        <taxon>Hyphomicrobiales</taxon>
        <taxon>Rhizobiaceae</taxon>
        <taxon>Rhizobium/Agrobacterium group</taxon>
        <taxon>Rhizobium</taxon>
    </lineage>
</organism>